<accession>A0A9D4QK21</accession>
<evidence type="ECO:0000313" key="2">
    <source>
        <dbReference type="Proteomes" id="UP000828390"/>
    </source>
</evidence>
<reference evidence="1" key="1">
    <citation type="journal article" date="2019" name="bioRxiv">
        <title>The Genome of the Zebra Mussel, Dreissena polymorpha: A Resource for Invasive Species Research.</title>
        <authorList>
            <person name="McCartney M.A."/>
            <person name="Auch B."/>
            <person name="Kono T."/>
            <person name="Mallez S."/>
            <person name="Zhang Y."/>
            <person name="Obille A."/>
            <person name="Becker A."/>
            <person name="Abrahante J.E."/>
            <person name="Garbe J."/>
            <person name="Badalamenti J.P."/>
            <person name="Herman A."/>
            <person name="Mangelson H."/>
            <person name="Liachko I."/>
            <person name="Sullivan S."/>
            <person name="Sone E.D."/>
            <person name="Koren S."/>
            <person name="Silverstein K.A.T."/>
            <person name="Beckman K.B."/>
            <person name="Gohl D.M."/>
        </authorList>
    </citation>
    <scope>NUCLEOTIDE SEQUENCE</scope>
    <source>
        <strain evidence="1">Duluth1</strain>
        <tissue evidence="1">Whole animal</tissue>
    </source>
</reference>
<proteinExistence type="predicted"/>
<gene>
    <name evidence="1" type="ORF">DPMN_106479</name>
</gene>
<dbReference type="Proteomes" id="UP000828390">
    <property type="component" value="Unassembled WGS sequence"/>
</dbReference>
<dbReference type="AlphaFoldDB" id="A0A9D4QK21"/>
<comment type="caution">
    <text evidence="1">The sequence shown here is derived from an EMBL/GenBank/DDBJ whole genome shotgun (WGS) entry which is preliminary data.</text>
</comment>
<sequence length="52" mass="5818">MDCLNQVWFFVNLGPTTCISSWLDSGEVSKSRRIFSHQFGHQSLVLAENGSS</sequence>
<organism evidence="1 2">
    <name type="scientific">Dreissena polymorpha</name>
    <name type="common">Zebra mussel</name>
    <name type="synonym">Mytilus polymorpha</name>
    <dbReference type="NCBI Taxonomy" id="45954"/>
    <lineage>
        <taxon>Eukaryota</taxon>
        <taxon>Metazoa</taxon>
        <taxon>Spiralia</taxon>
        <taxon>Lophotrochozoa</taxon>
        <taxon>Mollusca</taxon>
        <taxon>Bivalvia</taxon>
        <taxon>Autobranchia</taxon>
        <taxon>Heteroconchia</taxon>
        <taxon>Euheterodonta</taxon>
        <taxon>Imparidentia</taxon>
        <taxon>Neoheterodontei</taxon>
        <taxon>Myida</taxon>
        <taxon>Dreissenoidea</taxon>
        <taxon>Dreissenidae</taxon>
        <taxon>Dreissena</taxon>
    </lineage>
</organism>
<evidence type="ECO:0000313" key="1">
    <source>
        <dbReference type="EMBL" id="KAH3833177.1"/>
    </source>
</evidence>
<dbReference type="EMBL" id="JAIWYP010000004">
    <property type="protein sequence ID" value="KAH3833177.1"/>
    <property type="molecule type" value="Genomic_DNA"/>
</dbReference>
<reference evidence="1" key="2">
    <citation type="submission" date="2020-11" db="EMBL/GenBank/DDBJ databases">
        <authorList>
            <person name="McCartney M.A."/>
            <person name="Auch B."/>
            <person name="Kono T."/>
            <person name="Mallez S."/>
            <person name="Becker A."/>
            <person name="Gohl D.M."/>
            <person name="Silverstein K.A.T."/>
            <person name="Koren S."/>
            <person name="Bechman K.B."/>
            <person name="Herman A."/>
            <person name="Abrahante J.E."/>
            <person name="Garbe J."/>
        </authorList>
    </citation>
    <scope>NUCLEOTIDE SEQUENCE</scope>
    <source>
        <strain evidence="1">Duluth1</strain>
        <tissue evidence="1">Whole animal</tissue>
    </source>
</reference>
<name>A0A9D4QK21_DREPO</name>
<protein>
    <submittedName>
        <fullName evidence="1">Uncharacterized protein</fullName>
    </submittedName>
</protein>
<keyword evidence="2" id="KW-1185">Reference proteome</keyword>